<evidence type="ECO:0000313" key="4">
    <source>
        <dbReference type="EMBL" id="PSR52648.1"/>
    </source>
</evidence>
<dbReference type="PANTHER" id="PTHR44943:SF8">
    <property type="entry name" value="TPR REPEAT-CONTAINING PROTEIN MJ0263"/>
    <property type="match status" value="1"/>
</dbReference>
<reference evidence="4 5" key="1">
    <citation type="submission" date="2018-03" db="EMBL/GenBank/DDBJ databases">
        <title>Adhaeribacter sp. HMF7605 Genome sequencing and assembly.</title>
        <authorList>
            <person name="Kang H."/>
            <person name="Kang J."/>
            <person name="Cha I."/>
            <person name="Kim H."/>
            <person name="Joh K."/>
        </authorList>
    </citation>
    <scope>NUCLEOTIDE SEQUENCE [LARGE SCALE GENOMIC DNA]</scope>
    <source>
        <strain evidence="4 5">HMF7605</strain>
    </source>
</reference>
<dbReference type="Pfam" id="PF13432">
    <property type="entry name" value="TPR_16"/>
    <property type="match status" value="2"/>
</dbReference>
<evidence type="ECO:0000256" key="2">
    <source>
        <dbReference type="ARBA" id="ARBA00022803"/>
    </source>
</evidence>
<dbReference type="InterPro" id="IPR003107">
    <property type="entry name" value="HAT"/>
</dbReference>
<comment type="caution">
    <text evidence="4">The sequence shown here is derived from an EMBL/GenBank/DDBJ whole genome shotgun (WGS) entry which is preliminary data.</text>
</comment>
<organism evidence="4 5">
    <name type="scientific">Adhaeribacter arboris</name>
    <dbReference type="NCBI Taxonomy" id="2072846"/>
    <lineage>
        <taxon>Bacteria</taxon>
        <taxon>Pseudomonadati</taxon>
        <taxon>Bacteroidota</taxon>
        <taxon>Cytophagia</taxon>
        <taxon>Cytophagales</taxon>
        <taxon>Hymenobacteraceae</taxon>
        <taxon>Adhaeribacter</taxon>
    </lineage>
</organism>
<dbReference type="PANTHER" id="PTHR44943">
    <property type="entry name" value="CELLULOSE SYNTHASE OPERON PROTEIN C"/>
    <property type="match status" value="1"/>
</dbReference>
<name>A0A2T2YB29_9BACT</name>
<evidence type="ECO:0000313" key="5">
    <source>
        <dbReference type="Proteomes" id="UP000240357"/>
    </source>
</evidence>
<dbReference type="Pfam" id="PF13181">
    <property type="entry name" value="TPR_8"/>
    <property type="match status" value="1"/>
</dbReference>
<gene>
    <name evidence="4" type="ORF">AHMF7605_03455</name>
</gene>
<dbReference type="Gene3D" id="3.40.50.10140">
    <property type="entry name" value="Toll/interleukin-1 receptor homology (TIR) domain"/>
    <property type="match status" value="1"/>
</dbReference>
<accession>A0A2T2YB29</accession>
<dbReference type="InterPro" id="IPR000157">
    <property type="entry name" value="TIR_dom"/>
</dbReference>
<evidence type="ECO:0000259" key="3">
    <source>
        <dbReference type="Pfam" id="PF13676"/>
    </source>
</evidence>
<feature type="domain" description="TIR" evidence="3">
    <location>
        <begin position="5"/>
        <end position="112"/>
    </location>
</feature>
<dbReference type="Proteomes" id="UP000240357">
    <property type="component" value="Unassembled WGS sequence"/>
</dbReference>
<dbReference type="SUPFAM" id="SSF81901">
    <property type="entry name" value="HCP-like"/>
    <property type="match status" value="1"/>
</dbReference>
<dbReference type="InterPro" id="IPR051685">
    <property type="entry name" value="Ycf3/AcsC/BcsC/TPR_MFPF"/>
</dbReference>
<dbReference type="AlphaFoldDB" id="A0A2T2YB29"/>
<dbReference type="Gene3D" id="1.25.40.10">
    <property type="entry name" value="Tetratricopeptide repeat domain"/>
    <property type="match status" value="4"/>
</dbReference>
<keyword evidence="1" id="KW-0677">Repeat</keyword>
<dbReference type="Pfam" id="PF13676">
    <property type="entry name" value="TIR_2"/>
    <property type="match status" value="1"/>
</dbReference>
<dbReference type="SUPFAM" id="SSF52200">
    <property type="entry name" value="Toll/Interleukin receptor TIR domain"/>
    <property type="match status" value="1"/>
</dbReference>
<dbReference type="GO" id="GO:0006396">
    <property type="term" value="P:RNA processing"/>
    <property type="evidence" value="ECO:0007669"/>
    <property type="project" value="InterPro"/>
</dbReference>
<dbReference type="SMART" id="SM00028">
    <property type="entry name" value="TPR"/>
    <property type="match status" value="6"/>
</dbReference>
<proteinExistence type="predicted"/>
<dbReference type="InterPro" id="IPR011990">
    <property type="entry name" value="TPR-like_helical_dom_sf"/>
</dbReference>
<keyword evidence="5" id="KW-1185">Reference proteome</keyword>
<dbReference type="SMART" id="SM00386">
    <property type="entry name" value="HAT"/>
    <property type="match status" value="3"/>
</dbReference>
<keyword evidence="2" id="KW-0802">TPR repeat</keyword>
<dbReference type="RefSeq" id="WP_106926478.1">
    <property type="nucleotide sequence ID" value="NZ_PYFT01000001.1"/>
</dbReference>
<protein>
    <recommendedName>
        <fullName evidence="3">TIR domain-containing protein</fullName>
    </recommendedName>
</protein>
<sequence>MPPQIFISYSERDQALVKGIVAEWEAVGVRLLRKTTMRPHLPETGNWMTQVQQEDSVLLFITDNYLHRQDCLYEALEIIYHSSIKGKILLLLTETARIDNPFERLTLLDYWERRFIQIDEDTWAGDEEAILKERYPYLRIRASINTFLADINSFICIPWHEAKQGGYKPLFQRMGFDQDQVLERCIQINLFLQPKDKEIALEELAITYPTNQYVLFTLARLAQDSKNYSKARATYQRLITQHPAYVEGYYNLANLLAIYLQKYQQARRLYEQALQMDSKYAPLHCYFAQLLTEHFQEYHLAKVHYALAFELMPDCWEAHTKLAALLRDHFQDYRQAREQYELALRINYWNAEVHYNLALLLIDPFKEYEKAIKFLEQIQDTDPEYPYARYYLGLVYADHLQMYPTAKEYYDHALHLKPDFVAAHVNLATLLKDHFQKYQQARDHYELALHMEANNAAAHYHLSFLLADHFQEYEAAKQHYRQALEINLNLTQN</sequence>
<dbReference type="OrthoDB" id="1122255at2"/>
<evidence type="ECO:0000256" key="1">
    <source>
        <dbReference type="ARBA" id="ARBA00022737"/>
    </source>
</evidence>
<dbReference type="InterPro" id="IPR035897">
    <property type="entry name" value="Toll_tir_struct_dom_sf"/>
</dbReference>
<dbReference type="EMBL" id="PYFT01000001">
    <property type="protein sequence ID" value="PSR52648.1"/>
    <property type="molecule type" value="Genomic_DNA"/>
</dbReference>
<dbReference type="InterPro" id="IPR019734">
    <property type="entry name" value="TPR_rpt"/>
</dbReference>
<dbReference type="GO" id="GO:0007165">
    <property type="term" value="P:signal transduction"/>
    <property type="evidence" value="ECO:0007669"/>
    <property type="project" value="InterPro"/>
</dbReference>